<dbReference type="EMBL" id="BGPR01064199">
    <property type="protein sequence ID" value="GBO39241.1"/>
    <property type="molecule type" value="Genomic_DNA"/>
</dbReference>
<protein>
    <submittedName>
        <fullName evidence="2">Uncharacterized protein</fullName>
    </submittedName>
</protein>
<evidence type="ECO:0000313" key="3">
    <source>
        <dbReference type="Proteomes" id="UP000499080"/>
    </source>
</evidence>
<proteinExistence type="predicted"/>
<dbReference type="Proteomes" id="UP000499080">
    <property type="component" value="Unassembled WGS sequence"/>
</dbReference>
<dbReference type="AlphaFoldDB" id="A0A4Y2WQ66"/>
<evidence type="ECO:0000256" key="1">
    <source>
        <dbReference type="SAM" id="MobiDB-lite"/>
    </source>
</evidence>
<accession>A0A4Y2WQ66</accession>
<organism evidence="2 3">
    <name type="scientific">Araneus ventricosus</name>
    <name type="common">Orbweaver spider</name>
    <name type="synonym">Epeira ventricosa</name>
    <dbReference type="NCBI Taxonomy" id="182803"/>
    <lineage>
        <taxon>Eukaryota</taxon>
        <taxon>Metazoa</taxon>
        <taxon>Ecdysozoa</taxon>
        <taxon>Arthropoda</taxon>
        <taxon>Chelicerata</taxon>
        <taxon>Arachnida</taxon>
        <taxon>Araneae</taxon>
        <taxon>Araneomorphae</taxon>
        <taxon>Entelegynae</taxon>
        <taxon>Araneoidea</taxon>
        <taxon>Araneidae</taxon>
        <taxon>Araneus</taxon>
    </lineage>
</organism>
<reference evidence="2 3" key="1">
    <citation type="journal article" date="2019" name="Sci. Rep.">
        <title>Orb-weaving spider Araneus ventricosus genome elucidates the spidroin gene catalogue.</title>
        <authorList>
            <person name="Kono N."/>
            <person name="Nakamura H."/>
            <person name="Ohtoshi R."/>
            <person name="Moran D.A.P."/>
            <person name="Shinohara A."/>
            <person name="Yoshida Y."/>
            <person name="Fujiwara M."/>
            <person name="Mori M."/>
            <person name="Tomita M."/>
            <person name="Arakawa K."/>
        </authorList>
    </citation>
    <scope>NUCLEOTIDE SEQUENCE [LARGE SCALE GENOMIC DNA]</scope>
</reference>
<keyword evidence="3" id="KW-1185">Reference proteome</keyword>
<feature type="region of interest" description="Disordered" evidence="1">
    <location>
        <begin position="1"/>
        <end position="20"/>
    </location>
</feature>
<name>A0A4Y2WQ66_ARAVE</name>
<evidence type="ECO:0000313" key="2">
    <source>
        <dbReference type="EMBL" id="GBO39241.1"/>
    </source>
</evidence>
<gene>
    <name evidence="2" type="ORF">AVEN_111379_1</name>
</gene>
<comment type="caution">
    <text evidence="2">The sequence shown here is derived from an EMBL/GenBank/DDBJ whole genome shotgun (WGS) entry which is preliminary data.</text>
</comment>
<sequence length="120" mass="13481">MRSSSGSHQDAVSQFTSASKMDTQRPNLWYHLREQVASNVARQIHERITVRGTCNKNKSPAANVQTRYFGSQRSRIVLALLVRLAFCLSVPDSVFCSASPFNVVESRAYVCKTPRLHLLV</sequence>